<gene>
    <name evidence="4" type="primary">LOC104944025</name>
</gene>
<dbReference type="Pfam" id="PF00135">
    <property type="entry name" value="COesterase"/>
    <property type="match status" value="1"/>
</dbReference>
<name>A0A6I9MTN3_9TELE</name>
<dbReference type="InterPro" id="IPR029058">
    <property type="entry name" value="AB_hydrolase_fold"/>
</dbReference>
<dbReference type="AlphaFoldDB" id="A0A6I9MTN3"/>
<organism evidence="3 4">
    <name type="scientific">Notothenia coriiceps</name>
    <name type="common">black rockcod</name>
    <dbReference type="NCBI Taxonomy" id="8208"/>
    <lineage>
        <taxon>Eukaryota</taxon>
        <taxon>Metazoa</taxon>
        <taxon>Chordata</taxon>
        <taxon>Craniata</taxon>
        <taxon>Vertebrata</taxon>
        <taxon>Euteleostomi</taxon>
        <taxon>Actinopterygii</taxon>
        <taxon>Neopterygii</taxon>
        <taxon>Teleostei</taxon>
        <taxon>Neoteleostei</taxon>
        <taxon>Acanthomorphata</taxon>
        <taxon>Eupercaria</taxon>
        <taxon>Perciformes</taxon>
        <taxon>Notothenioidei</taxon>
        <taxon>Nototheniidae</taxon>
        <taxon>Notothenia</taxon>
    </lineage>
</organism>
<accession>A0A6I9MTN3</accession>
<proteinExistence type="inferred from homology"/>
<sequence>MGQIFELAEMGLGDLYISLTGYEIFTVLGLCFTTTHITLPEPCTEEEEQLSRKMMSYWSNFARTGSPNGDGLAHWPKYGTGEEYLSIDLKEQVAGQHLREKRFVFLTQTLPEKIRQHKEKMERNKL</sequence>
<dbReference type="PANTHER" id="PTHR43903">
    <property type="entry name" value="NEUROLIGIN"/>
    <property type="match status" value="1"/>
</dbReference>
<protein>
    <submittedName>
        <fullName evidence="4">Pyrethroid hydrolase Ces2e-like</fullName>
    </submittedName>
</protein>
<evidence type="ECO:0000313" key="4">
    <source>
        <dbReference type="RefSeq" id="XP_010767792.1"/>
    </source>
</evidence>
<dbReference type="InterPro" id="IPR051093">
    <property type="entry name" value="Neuroligin/BSAL"/>
</dbReference>
<comment type="similarity">
    <text evidence="1">Belongs to the type-B carboxylesterase/lipase family.</text>
</comment>
<dbReference type="RefSeq" id="XP_010767792.1">
    <property type="nucleotide sequence ID" value="XM_010769490.1"/>
</dbReference>
<keyword evidence="3" id="KW-1185">Reference proteome</keyword>
<reference evidence="4" key="1">
    <citation type="submission" date="2025-08" db="UniProtKB">
        <authorList>
            <consortium name="RefSeq"/>
        </authorList>
    </citation>
    <scope>IDENTIFICATION</scope>
    <source>
        <tissue evidence="4">Muscle</tissue>
    </source>
</reference>
<evidence type="ECO:0000259" key="2">
    <source>
        <dbReference type="Pfam" id="PF00135"/>
    </source>
</evidence>
<dbReference type="GeneID" id="104944025"/>
<dbReference type="SUPFAM" id="SSF53474">
    <property type="entry name" value="alpha/beta-Hydrolases"/>
    <property type="match status" value="1"/>
</dbReference>
<feature type="domain" description="Carboxylesterase type B" evidence="2">
    <location>
        <begin position="21"/>
        <end position="105"/>
    </location>
</feature>
<dbReference type="InterPro" id="IPR002018">
    <property type="entry name" value="CarbesteraseB"/>
</dbReference>
<dbReference type="Proteomes" id="UP000504611">
    <property type="component" value="Unplaced"/>
</dbReference>
<evidence type="ECO:0000313" key="3">
    <source>
        <dbReference type="Proteomes" id="UP000504611"/>
    </source>
</evidence>
<dbReference type="KEGG" id="ncc:104944025"/>
<dbReference type="OrthoDB" id="3200163at2759"/>
<evidence type="ECO:0000256" key="1">
    <source>
        <dbReference type="ARBA" id="ARBA00005964"/>
    </source>
</evidence>
<dbReference type="Gene3D" id="3.40.50.1820">
    <property type="entry name" value="alpha/beta hydrolase"/>
    <property type="match status" value="1"/>
</dbReference>